<evidence type="ECO:0000256" key="1">
    <source>
        <dbReference type="ARBA" id="ARBA00010322"/>
    </source>
</evidence>
<proteinExistence type="inferred from homology"/>
<dbReference type="InterPro" id="IPR005654">
    <property type="entry name" value="ATPase_AFG1-like"/>
</dbReference>
<dbReference type="SUPFAM" id="SSF52540">
    <property type="entry name" value="P-loop containing nucleoside triphosphate hydrolases"/>
    <property type="match status" value="1"/>
</dbReference>
<gene>
    <name evidence="5" type="ORF">CONPUDRAFT_101930</name>
</gene>
<dbReference type="GO" id="GO:0016887">
    <property type="term" value="F:ATP hydrolysis activity"/>
    <property type="evidence" value="ECO:0007669"/>
    <property type="project" value="InterPro"/>
</dbReference>
<dbReference type="OMA" id="WMAKKLV"/>
<evidence type="ECO:0008006" key="7">
    <source>
        <dbReference type="Google" id="ProtNLM"/>
    </source>
</evidence>
<dbReference type="InterPro" id="IPR027417">
    <property type="entry name" value="P-loop_NTPase"/>
</dbReference>
<comment type="caution">
    <text evidence="5">The sequence shown here is derived from an EMBL/GenBank/DDBJ whole genome shotgun (WGS) entry which is preliminary data.</text>
</comment>
<dbReference type="GeneID" id="19198327"/>
<name>A0A5M3MVS4_CONPW</name>
<dbReference type="PANTHER" id="PTHR12169:SF2">
    <property type="entry name" value="AFG1P"/>
    <property type="match status" value="1"/>
</dbReference>
<keyword evidence="3" id="KW-0067">ATP-binding</keyword>
<organism evidence="5 6">
    <name type="scientific">Coniophora puteana (strain RWD-64-598)</name>
    <name type="common">Brown rot fungus</name>
    <dbReference type="NCBI Taxonomy" id="741705"/>
    <lineage>
        <taxon>Eukaryota</taxon>
        <taxon>Fungi</taxon>
        <taxon>Dikarya</taxon>
        <taxon>Basidiomycota</taxon>
        <taxon>Agaricomycotina</taxon>
        <taxon>Agaricomycetes</taxon>
        <taxon>Agaricomycetidae</taxon>
        <taxon>Boletales</taxon>
        <taxon>Coniophorineae</taxon>
        <taxon>Coniophoraceae</taxon>
        <taxon>Coniophora</taxon>
    </lineage>
</organism>
<dbReference type="Gene3D" id="3.40.50.300">
    <property type="entry name" value="P-loop containing nucleotide triphosphate hydrolases"/>
    <property type="match status" value="1"/>
</dbReference>
<keyword evidence="6" id="KW-1185">Reference proteome</keyword>
<evidence type="ECO:0000313" key="6">
    <source>
        <dbReference type="Proteomes" id="UP000053558"/>
    </source>
</evidence>
<dbReference type="GO" id="GO:0005524">
    <property type="term" value="F:ATP binding"/>
    <property type="evidence" value="ECO:0007669"/>
    <property type="project" value="UniProtKB-KW"/>
</dbReference>
<dbReference type="PANTHER" id="PTHR12169">
    <property type="entry name" value="ATPASE N2B"/>
    <property type="match status" value="1"/>
</dbReference>
<keyword evidence="2" id="KW-0547">Nucleotide-binding</keyword>
<evidence type="ECO:0000256" key="3">
    <source>
        <dbReference type="ARBA" id="ARBA00022840"/>
    </source>
</evidence>
<dbReference type="NCBIfam" id="NF040713">
    <property type="entry name" value="ZapE"/>
    <property type="match status" value="1"/>
</dbReference>
<accession>A0A5M3MVS4</accession>
<feature type="region of interest" description="Disordered" evidence="4">
    <location>
        <begin position="483"/>
        <end position="546"/>
    </location>
</feature>
<dbReference type="Pfam" id="PF03969">
    <property type="entry name" value="AFG1_ATPase"/>
    <property type="match status" value="1"/>
</dbReference>
<comment type="similarity">
    <text evidence="1">Belongs to the AFG1 ATPase family.</text>
</comment>
<dbReference type="KEGG" id="cput:CONPUDRAFT_101930"/>
<dbReference type="OrthoDB" id="2193432at2759"/>
<dbReference type="RefSeq" id="XP_007767047.1">
    <property type="nucleotide sequence ID" value="XM_007768857.1"/>
</dbReference>
<reference evidence="6" key="1">
    <citation type="journal article" date="2012" name="Science">
        <title>The Paleozoic origin of enzymatic lignin decomposition reconstructed from 31 fungal genomes.</title>
        <authorList>
            <person name="Floudas D."/>
            <person name="Binder M."/>
            <person name="Riley R."/>
            <person name="Barry K."/>
            <person name="Blanchette R.A."/>
            <person name="Henrissat B."/>
            <person name="Martinez A.T."/>
            <person name="Otillar R."/>
            <person name="Spatafora J.W."/>
            <person name="Yadav J.S."/>
            <person name="Aerts A."/>
            <person name="Benoit I."/>
            <person name="Boyd A."/>
            <person name="Carlson A."/>
            <person name="Copeland A."/>
            <person name="Coutinho P.M."/>
            <person name="de Vries R.P."/>
            <person name="Ferreira P."/>
            <person name="Findley K."/>
            <person name="Foster B."/>
            <person name="Gaskell J."/>
            <person name="Glotzer D."/>
            <person name="Gorecki P."/>
            <person name="Heitman J."/>
            <person name="Hesse C."/>
            <person name="Hori C."/>
            <person name="Igarashi K."/>
            <person name="Jurgens J.A."/>
            <person name="Kallen N."/>
            <person name="Kersten P."/>
            <person name="Kohler A."/>
            <person name="Kuees U."/>
            <person name="Kumar T.K.A."/>
            <person name="Kuo A."/>
            <person name="LaButti K."/>
            <person name="Larrondo L.F."/>
            <person name="Lindquist E."/>
            <person name="Ling A."/>
            <person name="Lombard V."/>
            <person name="Lucas S."/>
            <person name="Lundell T."/>
            <person name="Martin R."/>
            <person name="McLaughlin D.J."/>
            <person name="Morgenstern I."/>
            <person name="Morin E."/>
            <person name="Murat C."/>
            <person name="Nagy L.G."/>
            <person name="Nolan M."/>
            <person name="Ohm R.A."/>
            <person name="Patyshakuliyeva A."/>
            <person name="Rokas A."/>
            <person name="Ruiz-Duenas F.J."/>
            <person name="Sabat G."/>
            <person name="Salamov A."/>
            <person name="Samejima M."/>
            <person name="Schmutz J."/>
            <person name="Slot J.C."/>
            <person name="St John F."/>
            <person name="Stenlid J."/>
            <person name="Sun H."/>
            <person name="Sun S."/>
            <person name="Syed K."/>
            <person name="Tsang A."/>
            <person name="Wiebenga A."/>
            <person name="Young D."/>
            <person name="Pisabarro A."/>
            <person name="Eastwood D.C."/>
            <person name="Martin F."/>
            <person name="Cullen D."/>
            <person name="Grigoriev I.V."/>
            <person name="Hibbett D.S."/>
        </authorList>
    </citation>
    <scope>NUCLEOTIDE SEQUENCE [LARGE SCALE GENOMIC DNA]</scope>
    <source>
        <strain evidence="6">RWD-64-598 SS2</strain>
    </source>
</reference>
<dbReference type="EMBL" id="JH711576">
    <property type="protein sequence ID" value="EIW83233.1"/>
    <property type="molecule type" value="Genomic_DNA"/>
</dbReference>
<dbReference type="AlphaFoldDB" id="A0A5M3MVS4"/>
<dbReference type="GO" id="GO:0005739">
    <property type="term" value="C:mitochondrion"/>
    <property type="evidence" value="ECO:0007669"/>
    <property type="project" value="TreeGrafter"/>
</dbReference>
<sequence length="575" mass="64288">MQLRRLHNELVDYAPPAFSQSLIHAKTDHDGRWWASSSEEAEIEVDAGALVAVKSLAEEMRALTTPKGMLLTGPPGSGKSFLVNMWYSTIPARHKTRKHYNELVLEIYRAVWVETQRRMAAQYGPDRPITTSARGWNSTIREKWRELAASGLLPVKSRRPMGGGVSFELAGGGREPTIAFSVARRLLLRHWLLVFDEVQLLDVSSAGLLADVLTWYWRMGGVVVGTSNKVPDDLYKNGVQKDRLEPFVEAFKVRCPVVSLISEQDWRVVRGAGAEKKSWFVPGQEKAFEAELAKVAPKDMGSESKTKVVSIFGRILNVPWSSDGVCKFTFAELCEESLGPADYLTLASNYHTVIITSIPILKTAAKNQARRFISLVDALYEARCRVICLAEAQPDALFFPDAVTAAQSSAVHDVDAVHAESISETREAYRPNVSSYDARATPETPSQATAMDLDNMSIFSGQEERFAFTRAVSRLIEMSSTSYNREEQWTPLPQSSRQWEAEVTRRGDYTSSADPYVRSEREDDDFAEEASHGNVAPLPDPPRLRPDHVWGVREDWGEKAKVWGQGAKAYESERK</sequence>
<evidence type="ECO:0000256" key="4">
    <source>
        <dbReference type="SAM" id="MobiDB-lite"/>
    </source>
</evidence>
<protein>
    <recommendedName>
        <fullName evidence="7">AFG1-like ATPase</fullName>
    </recommendedName>
</protein>
<feature type="compositionally biased region" description="Basic and acidic residues" evidence="4">
    <location>
        <begin position="499"/>
        <end position="508"/>
    </location>
</feature>
<evidence type="ECO:0000256" key="2">
    <source>
        <dbReference type="ARBA" id="ARBA00022741"/>
    </source>
</evidence>
<evidence type="ECO:0000313" key="5">
    <source>
        <dbReference type="EMBL" id="EIW83233.1"/>
    </source>
</evidence>
<dbReference type="Proteomes" id="UP000053558">
    <property type="component" value="Unassembled WGS sequence"/>
</dbReference>